<dbReference type="Proteomes" id="UP000663629">
    <property type="component" value="Plasmid p1"/>
</dbReference>
<dbReference type="SUPFAM" id="SSF51294">
    <property type="entry name" value="Hedgehog/intein (Hint) domain"/>
    <property type="match status" value="1"/>
</dbReference>
<dbReference type="InterPro" id="IPR028992">
    <property type="entry name" value="Hedgehog/Intein_dom"/>
</dbReference>
<name>A0ABX7JN07_9RHOB</name>
<geneLocation type="plasmid" evidence="2 3">
    <name>p1</name>
</geneLocation>
<keyword evidence="2" id="KW-0614">Plasmid</keyword>
<dbReference type="InterPro" id="IPR036844">
    <property type="entry name" value="Hint_dom_sf"/>
</dbReference>
<protein>
    <submittedName>
        <fullName evidence="2">Hint domain-containing protein</fullName>
    </submittedName>
</protein>
<feature type="domain" description="Hedgehog/Intein (Hint)" evidence="1">
    <location>
        <begin position="3"/>
        <end position="89"/>
    </location>
</feature>
<gene>
    <name evidence="2" type="ORF">JWJ88_12715</name>
</gene>
<sequence>MRTSAGAFGQSRPSADLLVSPQHRILVRSKIAQRMFGATEVLAVAKQLLQIEDIDIVQDIEGVEYFHVLFDGHEIVISNGAETESLYTGKEALMGVGPAAREDIFTLFPELRDAAQTPPGAPPAPCRSKAGAAIIHVIRPLA</sequence>
<dbReference type="RefSeq" id="WP_205295606.1">
    <property type="nucleotide sequence ID" value="NZ_CP070369.1"/>
</dbReference>
<dbReference type="EMBL" id="CP070369">
    <property type="protein sequence ID" value="QRZ14628.1"/>
    <property type="molecule type" value="Genomic_DNA"/>
</dbReference>
<proteinExistence type="predicted"/>
<accession>A0ABX7JN07</accession>
<evidence type="ECO:0000313" key="2">
    <source>
        <dbReference type="EMBL" id="QRZ14628.1"/>
    </source>
</evidence>
<organism evidence="2 3">
    <name type="scientific">Paracoccus methylovorus</name>
    <dbReference type="NCBI Taxonomy" id="2812658"/>
    <lineage>
        <taxon>Bacteria</taxon>
        <taxon>Pseudomonadati</taxon>
        <taxon>Pseudomonadota</taxon>
        <taxon>Alphaproteobacteria</taxon>
        <taxon>Rhodobacterales</taxon>
        <taxon>Paracoccaceae</taxon>
        <taxon>Paracoccus</taxon>
    </lineage>
</organism>
<evidence type="ECO:0000313" key="3">
    <source>
        <dbReference type="Proteomes" id="UP000663629"/>
    </source>
</evidence>
<dbReference type="Pfam" id="PF13403">
    <property type="entry name" value="Hint_2"/>
    <property type="match status" value="1"/>
</dbReference>
<evidence type="ECO:0000259" key="1">
    <source>
        <dbReference type="Pfam" id="PF13403"/>
    </source>
</evidence>
<keyword evidence="3" id="KW-1185">Reference proteome</keyword>
<reference evidence="2 3" key="1">
    <citation type="submission" date="2021-02" db="EMBL/GenBank/DDBJ databases">
        <title>Paracoccus methylovroum sp.nov., a new methanol and methylamine utilizing methylotrophic denitrifer.</title>
        <authorList>
            <person name="Timsy T."/>
            <person name="Behrendt U."/>
            <person name="Ulrich A."/>
            <person name="Spanner T."/>
            <person name="Foesel B.U."/>
            <person name="Horn M.A."/>
            <person name="Kolb S."/>
        </authorList>
    </citation>
    <scope>NUCLEOTIDE SEQUENCE [LARGE SCALE GENOMIC DNA]</scope>
    <source>
        <strain evidence="2 3">H4-D09</strain>
        <plasmid evidence="2 3">p1</plasmid>
    </source>
</reference>